<dbReference type="OrthoDB" id="268594at2759"/>
<dbReference type="STRING" id="1296120.A0A1B9GS19"/>
<evidence type="ECO:0000313" key="8">
    <source>
        <dbReference type="Proteomes" id="UP000092666"/>
    </source>
</evidence>
<feature type="compositionally biased region" description="Low complexity" evidence="6">
    <location>
        <begin position="92"/>
        <end position="113"/>
    </location>
</feature>
<dbReference type="InterPro" id="IPR051383">
    <property type="entry name" value="COX19"/>
</dbReference>
<feature type="region of interest" description="Disordered" evidence="6">
    <location>
        <begin position="1"/>
        <end position="27"/>
    </location>
</feature>
<comment type="similarity">
    <text evidence="5">Belongs to the COX19 family.</text>
</comment>
<evidence type="ECO:0000256" key="2">
    <source>
        <dbReference type="ARBA" id="ARBA00022490"/>
    </source>
</evidence>
<dbReference type="GO" id="GO:0005758">
    <property type="term" value="C:mitochondrial intermembrane space"/>
    <property type="evidence" value="ECO:0007669"/>
    <property type="project" value="TreeGrafter"/>
</dbReference>
<evidence type="ECO:0000256" key="3">
    <source>
        <dbReference type="ARBA" id="ARBA00023157"/>
    </source>
</evidence>
<proteinExistence type="inferred from homology"/>
<gene>
    <name evidence="7" type="ORF">I316_04574</name>
</gene>
<reference evidence="8" key="2">
    <citation type="submission" date="2013-12" db="EMBL/GenBank/DDBJ databases">
        <title>Evolution of pathogenesis and genome organization in the Tremellales.</title>
        <authorList>
            <person name="Cuomo C."/>
            <person name="Litvintseva A."/>
            <person name="Heitman J."/>
            <person name="Chen Y."/>
            <person name="Sun S."/>
            <person name="Springer D."/>
            <person name="Dromer F."/>
            <person name="Young S."/>
            <person name="Zeng Q."/>
            <person name="Chapman S."/>
            <person name="Gujja S."/>
            <person name="Saif S."/>
            <person name="Birren B."/>
        </authorList>
    </citation>
    <scope>NUCLEOTIDE SEQUENCE [LARGE SCALE GENOMIC DNA]</scope>
    <source>
        <strain evidence="8">BCC8398</strain>
    </source>
</reference>
<dbReference type="PROSITE" id="PS51808">
    <property type="entry name" value="CHCH"/>
    <property type="match status" value="1"/>
</dbReference>
<evidence type="ECO:0000256" key="4">
    <source>
        <dbReference type="ARBA" id="ARBA00037279"/>
    </source>
</evidence>
<evidence type="ECO:0000256" key="1">
    <source>
        <dbReference type="ARBA" id="ARBA00004496"/>
    </source>
</evidence>
<dbReference type="Proteomes" id="UP000092666">
    <property type="component" value="Unassembled WGS sequence"/>
</dbReference>
<comment type="function">
    <text evidence="4">Required for the assembly of mitochondrial cytochrome c oxidase.</text>
</comment>
<dbReference type="AlphaFoldDB" id="A0A1B9GS19"/>
<keyword evidence="3" id="KW-1015">Disulfide bond</keyword>
<name>A0A1B9GS19_9TREE</name>
<evidence type="ECO:0000313" key="7">
    <source>
        <dbReference type="EMBL" id="OCF33862.1"/>
    </source>
</evidence>
<reference evidence="7 8" key="1">
    <citation type="submission" date="2013-07" db="EMBL/GenBank/DDBJ databases">
        <title>The Genome Sequence of Cryptococcus heveanensis BCC8398.</title>
        <authorList>
            <consortium name="The Broad Institute Genome Sequencing Platform"/>
            <person name="Cuomo C."/>
            <person name="Litvintseva A."/>
            <person name="Chen Y."/>
            <person name="Heitman J."/>
            <person name="Sun S."/>
            <person name="Springer D."/>
            <person name="Dromer F."/>
            <person name="Young S.K."/>
            <person name="Zeng Q."/>
            <person name="Gargeya S."/>
            <person name="Fitzgerald M."/>
            <person name="Abouelleil A."/>
            <person name="Alvarado L."/>
            <person name="Berlin A.M."/>
            <person name="Chapman S.B."/>
            <person name="Dewar J."/>
            <person name="Goldberg J."/>
            <person name="Griggs A."/>
            <person name="Gujja S."/>
            <person name="Hansen M."/>
            <person name="Howarth C."/>
            <person name="Imamovic A."/>
            <person name="Larimer J."/>
            <person name="McCowan C."/>
            <person name="Murphy C."/>
            <person name="Pearson M."/>
            <person name="Priest M."/>
            <person name="Roberts A."/>
            <person name="Saif S."/>
            <person name="Shea T."/>
            <person name="Sykes S."/>
            <person name="Wortman J."/>
            <person name="Nusbaum C."/>
            <person name="Birren B."/>
        </authorList>
    </citation>
    <scope>NUCLEOTIDE SEQUENCE [LARGE SCALE GENOMIC DNA]</scope>
    <source>
        <strain evidence="7 8">BCC8398</strain>
    </source>
</reference>
<sequence>MSSFGRPGFADSFKVTPPQRGSFPLDHDGECKSYMMAYMRCLKANANDNGRCRLESKRYLECRMDNNLMQRDDMSNLGLGDVVDPAAPSPSPSTTTASPSIPSSTTTSASASSLKPAPVDQSRI</sequence>
<organism evidence="7 8">
    <name type="scientific">Kwoniella heveanensis BCC8398</name>
    <dbReference type="NCBI Taxonomy" id="1296120"/>
    <lineage>
        <taxon>Eukaryota</taxon>
        <taxon>Fungi</taxon>
        <taxon>Dikarya</taxon>
        <taxon>Basidiomycota</taxon>
        <taxon>Agaricomycotina</taxon>
        <taxon>Tremellomycetes</taxon>
        <taxon>Tremellales</taxon>
        <taxon>Cryptococcaceae</taxon>
        <taxon>Kwoniella</taxon>
    </lineage>
</organism>
<keyword evidence="2" id="KW-0963">Cytoplasm</keyword>
<evidence type="ECO:0000256" key="5">
    <source>
        <dbReference type="ARBA" id="ARBA00038223"/>
    </source>
</evidence>
<dbReference type="EMBL" id="KI669503">
    <property type="protein sequence ID" value="OCF33862.1"/>
    <property type="molecule type" value="Genomic_DNA"/>
</dbReference>
<keyword evidence="8" id="KW-1185">Reference proteome</keyword>
<dbReference type="PANTHER" id="PTHR21107">
    <property type="entry name" value="CYTOCHROME C OXIDASE ASSEMBLY PROTEIN COX19"/>
    <property type="match status" value="1"/>
</dbReference>
<comment type="subcellular location">
    <subcellularLocation>
        <location evidence="1">Cytoplasm</location>
    </subcellularLocation>
</comment>
<feature type="region of interest" description="Disordered" evidence="6">
    <location>
        <begin position="71"/>
        <end position="124"/>
    </location>
</feature>
<evidence type="ECO:0000256" key="6">
    <source>
        <dbReference type="SAM" id="MobiDB-lite"/>
    </source>
</evidence>
<dbReference type="PANTHER" id="PTHR21107:SF2">
    <property type="entry name" value="CYTOCHROME C OXIDASE ASSEMBLY PROTEIN COX19"/>
    <property type="match status" value="1"/>
</dbReference>
<accession>A0A1B9GS19</accession>
<dbReference type="GO" id="GO:0033617">
    <property type="term" value="P:mitochondrial respiratory chain complex IV assembly"/>
    <property type="evidence" value="ECO:0007669"/>
    <property type="project" value="TreeGrafter"/>
</dbReference>
<protein>
    <submittedName>
        <fullName evidence="7">Cytochrome c oxidase assembly protein COX19</fullName>
    </submittedName>
</protein>